<reference evidence="2" key="1">
    <citation type="submission" date="2022-11" db="UniProtKB">
        <authorList>
            <consortium name="WormBaseParasite"/>
        </authorList>
    </citation>
    <scope>IDENTIFICATION</scope>
</reference>
<dbReference type="AlphaFoldDB" id="A0A914HLE7"/>
<dbReference type="Proteomes" id="UP000887572">
    <property type="component" value="Unplaced"/>
</dbReference>
<evidence type="ECO:0000313" key="1">
    <source>
        <dbReference type="Proteomes" id="UP000887572"/>
    </source>
</evidence>
<name>A0A914HLE7_GLORO</name>
<protein>
    <submittedName>
        <fullName evidence="2">Uncharacterized protein</fullName>
    </submittedName>
</protein>
<dbReference type="WBParaSite" id="Gr19_v10_g1862.t1">
    <property type="protein sequence ID" value="Gr19_v10_g1862.t1"/>
    <property type="gene ID" value="Gr19_v10_g1862"/>
</dbReference>
<keyword evidence="1" id="KW-1185">Reference proteome</keyword>
<sequence>MIESRRLFPAFPADDGVGASSTKALAKWLHTPRGDGLPKVLECFFHSERMEALKMEFVNSIDPVNFIIRLWHCPSDGIVPFELKNNLTGERLMFRRFDENFWLLVRCPNERDEDKWAKWEKEAVGWEWRHQWNRIIIDFEDSDIGDG</sequence>
<accession>A0A914HLE7</accession>
<evidence type="ECO:0000313" key="2">
    <source>
        <dbReference type="WBParaSite" id="Gr19_v10_g1862.t1"/>
    </source>
</evidence>
<organism evidence="1 2">
    <name type="scientific">Globodera rostochiensis</name>
    <name type="common">Golden nematode worm</name>
    <name type="synonym">Heterodera rostochiensis</name>
    <dbReference type="NCBI Taxonomy" id="31243"/>
    <lineage>
        <taxon>Eukaryota</taxon>
        <taxon>Metazoa</taxon>
        <taxon>Ecdysozoa</taxon>
        <taxon>Nematoda</taxon>
        <taxon>Chromadorea</taxon>
        <taxon>Rhabditida</taxon>
        <taxon>Tylenchina</taxon>
        <taxon>Tylenchomorpha</taxon>
        <taxon>Tylenchoidea</taxon>
        <taxon>Heteroderidae</taxon>
        <taxon>Heteroderinae</taxon>
        <taxon>Globodera</taxon>
    </lineage>
</organism>
<proteinExistence type="predicted"/>